<dbReference type="AlphaFoldDB" id="A0A024GCL6"/>
<reference evidence="1 2" key="1">
    <citation type="submission" date="2012-05" db="EMBL/GenBank/DDBJ databases">
        <title>Recombination and specialization in a pathogen metapopulation.</title>
        <authorList>
            <person name="Gardiner A."/>
            <person name="Kemen E."/>
            <person name="Schultz-Larsen T."/>
            <person name="MacLean D."/>
            <person name="Van Oosterhout C."/>
            <person name="Jones J.D.G."/>
        </authorList>
    </citation>
    <scope>NUCLEOTIDE SEQUENCE [LARGE SCALE GENOMIC DNA]</scope>
    <source>
        <strain evidence="1 2">Ac Nc2</strain>
    </source>
</reference>
<organism evidence="1 2">
    <name type="scientific">Albugo candida</name>
    <dbReference type="NCBI Taxonomy" id="65357"/>
    <lineage>
        <taxon>Eukaryota</taxon>
        <taxon>Sar</taxon>
        <taxon>Stramenopiles</taxon>
        <taxon>Oomycota</taxon>
        <taxon>Peronosporomycetes</taxon>
        <taxon>Albuginales</taxon>
        <taxon>Albuginaceae</taxon>
        <taxon>Albugo</taxon>
    </lineage>
</organism>
<evidence type="ECO:0000313" key="1">
    <source>
        <dbReference type="EMBL" id="CCI44077.1"/>
    </source>
</evidence>
<accession>A0A024GCL6</accession>
<dbReference type="InParanoid" id="A0A024GCL6"/>
<keyword evidence="2" id="KW-1185">Reference proteome</keyword>
<dbReference type="EMBL" id="CAIX01000061">
    <property type="protein sequence ID" value="CCI44077.1"/>
    <property type="molecule type" value="Genomic_DNA"/>
</dbReference>
<protein>
    <submittedName>
        <fullName evidence="1">Uncharacterized protein</fullName>
    </submittedName>
</protein>
<sequence length="100" mass="11751">MYRNIPFSEKATSFDHFPVLQNNNAPLMFRLIPVEQYDLARMSDTSLALDVIIQEILSFKKYRLRNQINNGTLNTYSKKRIYWHSVGIQIISIEMSNPLQ</sequence>
<evidence type="ECO:0000313" key="2">
    <source>
        <dbReference type="Proteomes" id="UP000053237"/>
    </source>
</evidence>
<name>A0A024GCL6_9STRA</name>
<proteinExistence type="predicted"/>
<dbReference type="Proteomes" id="UP000053237">
    <property type="component" value="Unassembled WGS sequence"/>
</dbReference>
<comment type="caution">
    <text evidence="1">The sequence shown here is derived from an EMBL/GenBank/DDBJ whole genome shotgun (WGS) entry which is preliminary data.</text>
</comment>
<gene>
    <name evidence="1" type="ORF">BN9_048610</name>
</gene>